<comment type="caution">
    <text evidence="2">The sequence shown here is derived from an EMBL/GenBank/DDBJ whole genome shotgun (WGS) entry which is preliminary data.</text>
</comment>
<sequence length="108" mass="12920">MKVLSGILKESKEYYRNIHKELNNRIKLLPKGSIKKRNIYGKVYYYLQFRKGEKVIHKYLGKEKPSKIEKSLKERRLMIEQLKQVKQALKILERSERKRNVGTSKKSA</sequence>
<dbReference type="AlphaFoldDB" id="A0A1J4SE45"/>
<dbReference type="InterPro" id="IPR046738">
    <property type="entry name" value="DUF6788"/>
</dbReference>
<name>A0A1J4SE45_9BACT</name>
<evidence type="ECO:0000313" key="2">
    <source>
        <dbReference type="EMBL" id="OIN97663.1"/>
    </source>
</evidence>
<dbReference type="EMBL" id="MNUO01000039">
    <property type="protein sequence ID" value="OIN97663.1"/>
    <property type="molecule type" value="Genomic_DNA"/>
</dbReference>
<dbReference type="Pfam" id="PF20586">
    <property type="entry name" value="DUF6788"/>
    <property type="match status" value="1"/>
</dbReference>
<dbReference type="Proteomes" id="UP000182278">
    <property type="component" value="Unassembled WGS sequence"/>
</dbReference>
<gene>
    <name evidence="2" type="ORF">AUJ66_02465</name>
</gene>
<proteinExistence type="predicted"/>
<feature type="domain" description="DUF6788" evidence="1">
    <location>
        <begin position="23"/>
        <end position="69"/>
    </location>
</feature>
<reference evidence="2 3" key="1">
    <citation type="journal article" date="2016" name="Environ. Microbiol.">
        <title>Genomic resolution of a cold subsurface aquifer community provides metabolic insights for novel microbes adapted to high CO concentrations.</title>
        <authorList>
            <person name="Probst A.J."/>
            <person name="Castelle C.J."/>
            <person name="Singh A."/>
            <person name="Brown C.T."/>
            <person name="Anantharaman K."/>
            <person name="Sharon I."/>
            <person name="Hug L.A."/>
            <person name="Burstein D."/>
            <person name="Emerson J.B."/>
            <person name="Thomas B.C."/>
            <person name="Banfield J.F."/>
        </authorList>
    </citation>
    <scope>NUCLEOTIDE SEQUENCE [LARGE SCALE GENOMIC DNA]</scope>
    <source>
        <strain evidence="2">CG1_02_38_46</strain>
    </source>
</reference>
<accession>A0A1J4SE45</accession>
<protein>
    <recommendedName>
        <fullName evidence="1">DUF6788 domain-containing protein</fullName>
    </recommendedName>
</protein>
<organism evidence="2 3">
    <name type="scientific">Candidatus Desantisbacteria bacterium CG1_02_38_46</name>
    <dbReference type="NCBI Taxonomy" id="1817893"/>
    <lineage>
        <taxon>Bacteria</taxon>
        <taxon>Candidatus Desantisiibacteriota</taxon>
    </lineage>
</organism>
<dbReference type="STRING" id="1817893.AUJ66_02465"/>
<evidence type="ECO:0000313" key="3">
    <source>
        <dbReference type="Proteomes" id="UP000182278"/>
    </source>
</evidence>
<evidence type="ECO:0000259" key="1">
    <source>
        <dbReference type="Pfam" id="PF20586"/>
    </source>
</evidence>